<keyword evidence="3" id="KW-1185">Reference proteome</keyword>
<reference evidence="2 3" key="1">
    <citation type="submission" date="2023-09" db="EMBL/GenBank/DDBJ databases">
        <authorList>
            <person name="Rey-Velasco X."/>
        </authorList>
    </citation>
    <scope>NUCLEOTIDE SEQUENCE [LARGE SCALE GENOMIC DNA]</scope>
    <source>
        <strain evidence="2 3">F394</strain>
    </source>
</reference>
<dbReference type="InterPro" id="IPR052022">
    <property type="entry name" value="26kDa_periplasmic_antigen"/>
</dbReference>
<feature type="signal peptide" evidence="1">
    <location>
        <begin position="1"/>
        <end position="18"/>
    </location>
</feature>
<dbReference type="RefSeq" id="WP_311666064.1">
    <property type="nucleotide sequence ID" value="NZ_JAVRHT010000084.1"/>
</dbReference>
<dbReference type="InterPro" id="IPR007497">
    <property type="entry name" value="SIMPL/DUF541"/>
</dbReference>
<dbReference type="Gene3D" id="3.30.70.2970">
    <property type="entry name" value="Protein of unknown function (DUF541), domain 2"/>
    <property type="match status" value="1"/>
</dbReference>
<sequence length="232" mass="23981">MLRLLLPALLLAAAAASAQPALDDGAITVSGEGLVSAPPDRAVVRLGVVTEAPTAAEALRQHEDDVARVLARVRSFGIADRQIQIDALQLGQNYGPNGPDGYQATRVVSVTTDSLAAIPDLVASVVESGANRLDGIGYTLSEPGRYRDRALDEAVAQARAKAERLATAAGASLGEVVSIQEQGVGMVPPYRGGAMMDVAVAAVRVEAEPGAYSTGSSQVRAGVVVRYRLVAR</sequence>
<dbReference type="Gene3D" id="3.30.110.170">
    <property type="entry name" value="Protein of unknown function (DUF541), domain 1"/>
    <property type="match status" value="1"/>
</dbReference>
<protein>
    <submittedName>
        <fullName evidence="2">SIMPL domain-containing protein</fullName>
    </submittedName>
</protein>
<name>A0ABU3BVI8_9BACT</name>
<gene>
    <name evidence="2" type="ORF">RM540_16245</name>
</gene>
<evidence type="ECO:0000313" key="3">
    <source>
        <dbReference type="Proteomes" id="UP001267426"/>
    </source>
</evidence>
<dbReference type="Proteomes" id="UP001267426">
    <property type="component" value="Unassembled WGS sequence"/>
</dbReference>
<accession>A0ABU3BVI8</accession>
<dbReference type="PANTHER" id="PTHR34387">
    <property type="entry name" value="SLR1258 PROTEIN"/>
    <property type="match status" value="1"/>
</dbReference>
<comment type="caution">
    <text evidence="2">The sequence shown here is derived from an EMBL/GenBank/DDBJ whole genome shotgun (WGS) entry which is preliminary data.</text>
</comment>
<organism evidence="2 3">
    <name type="scientific">Rubrivirga litoralis</name>
    <dbReference type="NCBI Taxonomy" id="3075598"/>
    <lineage>
        <taxon>Bacteria</taxon>
        <taxon>Pseudomonadati</taxon>
        <taxon>Rhodothermota</taxon>
        <taxon>Rhodothermia</taxon>
        <taxon>Rhodothermales</taxon>
        <taxon>Rubricoccaceae</taxon>
        <taxon>Rubrivirga</taxon>
    </lineage>
</organism>
<feature type="chain" id="PRO_5046550651" evidence="1">
    <location>
        <begin position="19"/>
        <end position="232"/>
    </location>
</feature>
<evidence type="ECO:0000313" key="2">
    <source>
        <dbReference type="EMBL" id="MDT0633302.1"/>
    </source>
</evidence>
<proteinExistence type="predicted"/>
<dbReference type="EMBL" id="JAVRHT010000084">
    <property type="protein sequence ID" value="MDT0633302.1"/>
    <property type="molecule type" value="Genomic_DNA"/>
</dbReference>
<dbReference type="Pfam" id="PF04402">
    <property type="entry name" value="SIMPL"/>
    <property type="match status" value="1"/>
</dbReference>
<evidence type="ECO:0000256" key="1">
    <source>
        <dbReference type="SAM" id="SignalP"/>
    </source>
</evidence>
<dbReference type="PANTHER" id="PTHR34387:SF2">
    <property type="entry name" value="SLR1258 PROTEIN"/>
    <property type="match status" value="1"/>
</dbReference>
<keyword evidence="1" id="KW-0732">Signal</keyword>